<dbReference type="EMBL" id="JANBUW010000028">
    <property type="protein sequence ID" value="KAJ2850580.1"/>
    <property type="molecule type" value="Genomic_DNA"/>
</dbReference>
<protein>
    <submittedName>
        <fullName evidence="2">Uncharacterized protein</fullName>
    </submittedName>
</protein>
<feature type="compositionally biased region" description="Basic residues" evidence="1">
    <location>
        <begin position="215"/>
        <end position="225"/>
    </location>
</feature>
<organism evidence="2 3">
    <name type="scientific">Coemansia brasiliensis</name>
    <dbReference type="NCBI Taxonomy" id="2650707"/>
    <lineage>
        <taxon>Eukaryota</taxon>
        <taxon>Fungi</taxon>
        <taxon>Fungi incertae sedis</taxon>
        <taxon>Zoopagomycota</taxon>
        <taxon>Kickxellomycotina</taxon>
        <taxon>Kickxellomycetes</taxon>
        <taxon>Kickxellales</taxon>
        <taxon>Kickxellaceae</taxon>
        <taxon>Coemansia</taxon>
    </lineage>
</organism>
<accession>A0A9W8M1P3</accession>
<feature type="region of interest" description="Disordered" evidence="1">
    <location>
        <begin position="191"/>
        <end position="264"/>
    </location>
</feature>
<evidence type="ECO:0000313" key="2">
    <source>
        <dbReference type="EMBL" id="KAJ2850580.1"/>
    </source>
</evidence>
<feature type="compositionally biased region" description="Basic residues" evidence="1">
    <location>
        <begin position="232"/>
        <end position="242"/>
    </location>
</feature>
<dbReference type="AlphaFoldDB" id="A0A9W8M1P3"/>
<proteinExistence type="predicted"/>
<keyword evidence="3" id="KW-1185">Reference proteome</keyword>
<sequence length="264" mass="28376">MASIRICTATLAALEPTSINGFSEPFVGSSESNIENRAISIPSEPYKLTRRVSFNLGGNSVLELPSNTVMSKISRARTRRHSGLASSLESADGQSADELAKQIDRQACAMLPHGASPELLDPRCTLTALCVQRGHIRPMKSASQLGGVDESLDEHASDTLPIKGVLKPYAPSPVNTEFLLNGVPESMQFDLSDDEDELTPKTKEESGQSKEPKPKRAGRKKKSHAKPGTVSKSKRRQKRAAGKSRAAVELSSAVPLPRPIPIST</sequence>
<reference evidence="2" key="1">
    <citation type="submission" date="2022-07" db="EMBL/GenBank/DDBJ databases">
        <title>Phylogenomic reconstructions and comparative analyses of Kickxellomycotina fungi.</title>
        <authorList>
            <person name="Reynolds N.K."/>
            <person name="Stajich J.E."/>
            <person name="Barry K."/>
            <person name="Grigoriev I.V."/>
            <person name="Crous P."/>
            <person name="Smith M.E."/>
        </authorList>
    </citation>
    <scope>NUCLEOTIDE SEQUENCE</scope>
    <source>
        <strain evidence="2">NRRL 1566</strain>
    </source>
</reference>
<gene>
    <name evidence="2" type="ORF">IWW36_001760</name>
</gene>
<evidence type="ECO:0000313" key="3">
    <source>
        <dbReference type="Proteomes" id="UP001139887"/>
    </source>
</evidence>
<name>A0A9W8M1P3_9FUNG</name>
<feature type="compositionally biased region" description="Basic and acidic residues" evidence="1">
    <location>
        <begin position="198"/>
        <end position="214"/>
    </location>
</feature>
<evidence type="ECO:0000256" key="1">
    <source>
        <dbReference type="SAM" id="MobiDB-lite"/>
    </source>
</evidence>
<comment type="caution">
    <text evidence="2">The sequence shown here is derived from an EMBL/GenBank/DDBJ whole genome shotgun (WGS) entry which is preliminary data.</text>
</comment>
<dbReference type="OrthoDB" id="5551250at2759"/>
<dbReference type="Proteomes" id="UP001139887">
    <property type="component" value="Unassembled WGS sequence"/>
</dbReference>